<name>A0A8H3X4Y8_GIGMA</name>
<proteinExistence type="predicted"/>
<reference evidence="1 2" key="1">
    <citation type="journal article" date="2019" name="Environ. Microbiol.">
        <title>At the nexus of three kingdoms: the genome of the mycorrhizal fungus Gigaspora margarita provides insights into plant, endobacterial and fungal interactions.</title>
        <authorList>
            <person name="Venice F."/>
            <person name="Ghignone S."/>
            <person name="Salvioli di Fossalunga A."/>
            <person name="Amselem J."/>
            <person name="Novero M."/>
            <person name="Xianan X."/>
            <person name="Sedzielewska Toro K."/>
            <person name="Morin E."/>
            <person name="Lipzen A."/>
            <person name="Grigoriev I.V."/>
            <person name="Henrissat B."/>
            <person name="Martin F.M."/>
            <person name="Bonfante P."/>
        </authorList>
    </citation>
    <scope>NUCLEOTIDE SEQUENCE [LARGE SCALE GENOMIC DNA]</scope>
    <source>
        <strain evidence="1 2">BEG34</strain>
    </source>
</reference>
<evidence type="ECO:0000313" key="1">
    <source>
        <dbReference type="EMBL" id="KAF0399833.1"/>
    </source>
</evidence>
<keyword evidence="2" id="KW-1185">Reference proteome</keyword>
<dbReference type="EMBL" id="WTPW01002055">
    <property type="protein sequence ID" value="KAF0399833.1"/>
    <property type="molecule type" value="Genomic_DNA"/>
</dbReference>
<accession>A0A8H3X4Y8</accession>
<sequence>MNPLLDLFQDLGILIQYETPMKNSRKNIWRDDWDFNDASRKGSASIAVATRKNRNRKSKKQRAKMGLRGYAIFRAYSDKAEYGAIEVAKAYSSE</sequence>
<dbReference type="OrthoDB" id="10509887at2759"/>
<gene>
    <name evidence="1" type="ORF">F8M41_009664</name>
</gene>
<comment type="caution">
    <text evidence="1">The sequence shown here is derived from an EMBL/GenBank/DDBJ whole genome shotgun (WGS) entry which is preliminary data.</text>
</comment>
<dbReference type="Proteomes" id="UP000439903">
    <property type="component" value="Unassembled WGS sequence"/>
</dbReference>
<organism evidence="1 2">
    <name type="scientific">Gigaspora margarita</name>
    <dbReference type="NCBI Taxonomy" id="4874"/>
    <lineage>
        <taxon>Eukaryota</taxon>
        <taxon>Fungi</taxon>
        <taxon>Fungi incertae sedis</taxon>
        <taxon>Mucoromycota</taxon>
        <taxon>Glomeromycotina</taxon>
        <taxon>Glomeromycetes</taxon>
        <taxon>Diversisporales</taxon>
        <taxon>Gigasporaceae</taxon>
        <taxon>Gigaspora</taxon>
    </lineage>
</organism>
<evidence type="ECO:0000313" key="2">
    <source>
        <dbReference type="Proteomes" id="UP000439903"/>
    </source>
</evidence>
<protein>
    <submittedName>
        <fullName evidence="1">Uncharacterized protein</fullName>
    </submittedName>
</protein>
<dbReference type="AlphaFoldDB" id="A0A8H3X4Y8"/>